<evidence type="ECO:0000313" key="2">
    <source>
        <dbReference type="EMBL" id="TDK53681.1"/>
    </source>
</evidence>
<dbReference type="RefSeq" id="WP_133357821.1">
    <property type="nucleotide sequence ID" value="NZ_SMUV01000023.1"/>
</dbReference>
<sequence length="1173" mass="127081">MPFDFSDEQIRFLAKYLSPLEARIQKWKLFRKKSTRLNNNQEIAAAIETLKSDFSEWLVARDEVLAKIEAIGIRYDLTKVPEQKDKCETLKRRHLEIVTLVRAAPEDAPVFEQGTTDMRTLGNLVDALAGEVGEAIAALAPPATTEVFDEALAGVDRIAEFRDHPTLSPSIANKRLADDGADAKRATALQEHTRLCGAARVQITGLRDRFVAVGQGADLEKQARIAVMDLGAALEPVHAALSAAVSTAATAALEEMEQGGDEVAARELARSDRLKADAERLDGALVKIDEKIDGLRQEVEGAEGFQEKRALLAQIAAETERRDALEERARQMDAYRASAAQRVEKMLAAEALQAAAQERVAEVDPDGDDLDTKLAEWSGQRPDGAKAIVPLDPDGDLSGKELQREQEVILANIVYLKTAVERSAAKIVVDAKLYPDEADLTEISAPQKVSLLKMLTLAESLCDKGKHAEARALHADVQSLWRSFIDARSFVLPDLPEDGPDLGKRVERSVKQLSAAIERLWGMGGDDGPFRDRLDAIKRAAETAGTQEAPDYRPILADIDAMERDLALALRQAAQLSPEDEQSKEQAAKTASKIATALLSLYRTEVISEGDVAGVHPNDLLVVLKDDGRKEYHRIRLRDDETVQRREDKSIPREAIDALRQQMQMLDQMAASDTAGSAEAVAAAAKKADEMRAAIAEGGDDYKRVTTALQAFDKKMADKKLQEWRMNGTEPLTARKEKFASGYAASMLPADAANEAEQLLSEAETLIAATGPLKEKYGTVKVRLDGIENKLSAKPKGDDPTLGKVLADLIKNGPAAVSTGPLSIPEMAEVQRLQKEIVAALDKIKALGQHGTGVQGAFRKSLGEVRKTLETKSEQGVLKAEQDAATLEQQVDAELARVQVRPSVDPMAYLRQIAALTKGAAKACEDKDAAQTRAGELRETAKTELAAAKTALDGATRLASKVEYKAVYDSLESQYKSADKAWNNGKGDAEATISAFEPVISNAKELAADLGQLTTVRTGGERVDLDGFETALKVNMGKVAEAALAAGTVMTTLAAQSEEQTGDDDLDAAMTKVRTILGEVGGLANVIAFPPGLQVGIDMVLAETDPAKKKADMAILREKVLSEIRKIANRIEEDPALEVYRDNPFDHGGSWPQFRATLLALETQVLKSLNPGR</sequence>
<dbReference type="AlphaFoldDB" id="A0A4R5VIX3"/>
<comment type="caution">
    <text evidence="2">The sequence shown here is derived from an EMBL/GenBank/DDBJ whole genome shotgun (WGS) entry which is preliminary data.</text>
</comment>
<dbReference type="OrthoDB" id="7801784at2"/>
<organism evidence="2 3">
    <name type="scientific">Antarcticimicrobium luteum</name>
    <dbReference type="NCBI Taxonomy" id="2547397"/>
    <lineage>
        <taxon>Bacteria</taxon>
        <taxon>Pseudomonadati</taxon>
        <taxon>Pseudomonadota</taxon>
        <taxon>Alphaproteobacteria</taxon>
        <taxon>Rhodobacterales</taxon>
        <taxon>Paracoccaceae</taxon>
        <taxon>Antarcticimicrobium</taxon>
    </lineage>
</organism>
<evidence type="ECO:0000256" key="1">
    <source>
        <dbReference type="SAM" id="Coils"/>
    </source>
</evidence>
<feature type="coiled-coil region" evidence="1">
    <location>
        <begin position="278"/>
        <end position="328"/>
    </location>
</feature>
<dbReference type="EMBL" id="SMUV01000023">
    <property type="protein sequence ID" value="TDK53681.1"/>
    <property type="molecule type" value="Genomic_DNA"/>
</dbReference>
<reference evidence="2 3" key="1">
    <citation type="submission" date="2019-03" db="EMBL/GenBank/DDBJ databases">
        <title>Ruegeria lutea sp. nov., a novel strain, isolated from marine sediment, the Masan Bay, South Korea.</title>
        <authorList>
            <person name="Kim J."/>
            <person name="Kim D.-Y."/>
            <person name="Lee S.-S."/>
        </authorList>
    </citation>
    <scope>NUCLEOTIDE SEQUENCE [LARGE SCALE GENOMIC DNA]</scope>
    <source>
        <strain evidence="2 3">318-1</strain>
    </source>
</reference>
<proteinExistence type="predicted"/>
<evidence type="ECO:0000313" key="3">
    <source>
        <dbReference type="Proteomes" id="UP000295301"/>
    </source>
</evidence>
<gene>
    <name evidence="2" type="ORF">E1832_00425</name>
</gene>
<name>A0A4R5VIX3_9RHOB</name>
<protein>
    <submittedName>
        <fullName evidence="2">Uncharacterized protein</fullName>
    </submittedName>
</protein>
<keyword evidence="1" id="KW-0175">Coiled coil</keyword>
<dbReference type="Proteomes" id="UP000295301">
    <property type="component" value="Unassembled WGS sequence"/>
</dbReference>
<keyword evidence="3" id="KW-1185">Reference proteome</keyword>
<accession>A0A4R5VIX3</accession>